<dbReference type="GeneID" id="18923581"/>
<dbReference type="RefSeq" id="XP_007412727.1">
    <property type="nucleotide sequence ID" value="XM_007412665.1"/>
</dbReference>
<evidence type="ECO:0000313" key="2">
    <source>
        <dbReference type="Proteomes" id="UP000001072"/>
    </source>
</evidence>
<dbReference type="KEGG" id="mlr:MELLADRAFT_108851"/>
<accession>F4RUH3</accession>
<dbReference type="InParanoid" id="F4RUH3"/>
<name>F4RUH3_MELLP</name>
<dbReference type="Proteomes" id="UP000001072">
    <property type="component" value="Unassembled WGS sequence"/>
</dbReference>
<dbReference type="HOGENOM" id="CLU_122484_0_0_1"/>
<keyword evidence="2" id="KW-1185">Reference proteome</keyword>
<gene>
    <name evidence="1" type="ORF">MELLADRAFT_108851</name>
</gene>
<evidence type="ECO:0000313" key="1">
    <source>
        <dbReference type="EMBL" id="EGG03934.1"/>
    </source>
</evidence>
<dbReference type="AlphaFoldDB" id="F4RUH3"/>
<proteinExistence type="predicted"/>
<dbReference type="VEuPathDB" id="FungiDB:MELLADRAFT_108851"/>
<sequence>MALSRLIYELYSHQWIQADQKKTIGVNGDKIKVLFCSVIVIVEQLVHQSIHCQHFYLRLLENIRIVIWLPRTTSLDKQDGFLRCDDEHSYLAKNASDSGANGSLSISRLSFIDSRLVPLTPSIDLWLLAPKCIRIPSNSFFDLPSCLSSLDKSNSITKFPVDGARGDGDLLKVGKCGADTGTLTNKCVLLF</sequence>
<organism evidence="2">
    <name type="scientific">Melampsora larici-populina (strain 98AG31 / pathotype 3-4-7)</name>
    <name type="common">Poplar leaf rust fungus</name>
    <dbReference type="NCBI Taxonomy" id="747676"/>
    <lineage>
        <taxon>Eukaryota</taxon>
        <taxon>Fungi</taxon>
        <taxon>Dikarya</taxon>
        <taxon>Basidiomycota</taxon>
        <taxon>Pucciniomycotina</taxon>
        <taxon>Pucciniomycetes</taxon>
        <taxon>Pucciniales</taxon>
        <taxon>Melampsoraceae</taxon>
        <taxon>Melampsora</taxon>
    </lineage>
</organism>
<protein>
    <submittedName>
        <fullName evidence="1">Uncharacterized protein</fullName>
    </submittedName>
</protein>
<reference evidence="2" key="1">
    <citation type="journal article" date="2011" name="Proc. Natl. Acad. Sci. U.S.A.">
        <title>Obligate biotrophy features unraveled by the genomic analysis of rust fungi.</title>
        <authorList>
            <person name="Duplessis S."/>
            <person name="Cuomo C.A."/>
            <person name="Lin Y.-C."/>
            <person name="Aerts A."/>
            <person name="Tisserant E."/>
            <person name="Veneault-Fourrey C."/>
            <person name="Joly D.L."/>
            <person name="Hacquard S."/>
            <person name="Amselem J."/>
            <person name="Cantarel B.L."/>
            <person name="Chiu R."/>
            <person name="Coutinho P.M."/>
            <person name="Feau N."/>
            <person name="Field M."/>
            <person name="Frey P."/>
            <person name="Gelhaye E."/>
            <person name="Goldberg J."/>
            <person name="Grabherr M.G."/>
            <person name="Kodira C.D."/>
            <person name="Kohler A."/>
            <person name="Kuees U."/>
            <person name="Lindquist E.A."/>
            <person name="Lucas S.M."/>
            <person name="Mago R."/>
            <person name="Mauceli E."/>
            <person name="Morin E."/>
            <person name="Murat C."/>
            <person name="Pangilinan J.L."/>
            <person name="Park R."/>
            <person name="Pearson M."/>
            <person name="Quesneville H."/>
            <person name="Rouhier N."/>
            <person name="Sakthikumar S."/>
            <person name="Salamov A.A."/>
            <person name="Schmutz J."/>
            <person name="Selles B."/>
            <person name="Shapiro H."/>
            <person name="Tanguay P."/>
            <person name="Tuskan G.A."/>
            <person name="Henrissat B."/>
            <person name="Van de Peer Y."/>
            <person name="Rouze P."/>
            <person name="Ellis J.G."/>
            <person name="Dodds P.N."/>
            <person name="Schein J.E."/>
            <person name="Zhong S."/>
            <person name="Hamelin R.C."/>
            <person name="Grigoriev I.V."/>
            <person name="Szabo L.J."/>
            <person name="Martin F."/>
        </authorList>
    </citation>
    <scope>NUCLEOTIDE SEQUENCE [LARGE SCALE GENOMIC DNA]</scope>
    <source>
        <strain evidence="2">98AG31 / pathotype 3-4-7</strain>
    </source>
</reference>
<dbReference type="EMBL" id="GL883121">
    <property type="protein sequence ID" value="EGG03934.1"/>
    <property type="molecule type" value="Genomic_DNA"/>
</dbReference>